<protein>
    <recommendedName>
        <fullName evidence="3">Lipoprotein</fullName>
    </recommendedName>
</protein>
<name>A0AAW6B4F4_9BACL</name>
<accession>A0AAW6B4F4</accession>
<evidence type="ECO:0000313" key="1">
    <source>
        <dbReference type="EMBL" id="MDB6186048.1"/>
    </source>
</evidence>
<dbReference type="EMBL" id="JAQMFS010000057">
    <property type="protein sequence ID" value="MDB6186048.1"/>
    <property type="molecule type" value="Genomic_DNA"/>
</dbReference>
<evidence type="ECO:0000313" key="2">
    <source>
        <dbReference type="Proteomes" id="UP001212217"/>
    </source>
</evidence>
<reference evidence="1" key="1">
    <citation type="submission" date="2023-08" db="EMBL/GenBank/DDBJ databases">
        <title>Dental plaque isolates bound by oral lectin ZG16B.</title>
        <authorList>
            <person name="Ghosh S."/>
        </authorList>
    </citation>
    <scope>NUCLEOTIDE SEQUENCE</scope>
    <source>
        <strain evidence="1">DP3_5B</strain>
    </source>
</reference>
<proteinExistence type="predicted"/>
<dbReference type="Proteomes" id="UP001212217">
    <property type="component" value="Unassembled WGS sequence"/>
</dbReference>
<dbReference type="PROSITE" id="PS51257">
    <property type="entry name" value="PROKAR_LIPOPROTEIN"/>
    <property type="match status" value="1"/>
</dbReference>
<comment type="caution">
    <text evidence="1">The sequence shown here is derived from an EMBL/GenBank/DDBJ whole genome shotgun (WGS) entry which is preliminary data.</text>
</comment>
<sequence length="252" mass="28174">MKKLIILLTTLLILQGCSSKSDITTEQLQNLTNSVTLNQLEKTEFDKKDNKLIITTNDEVINKEGFESLLKSLKLNNFNGKTLNIDNINSNEFNNKDFNIEIVTKNKNSVAFNLKDSANKNYNISQTKYSSEYMKNKLSSFSKELITFDELAGTIETDLDKGRPLGDKVEKFKEMTDKVNSSIATLKTLNNENIEYEKLDEVKAKLVRLDALTKNMIAAVNSSVAAKNGSAIAAAFLNINDIDKIARDLAAM</sequence>
<dbReference type="AlphaFoldDB" id="A0AAW6B4F4"/>
<gene>
    <name evidence="1" type="ORF">PNO30_04530</name>
</gene>
<dbReference type="RefSeq" id="WP_271965329.1">
    <property type="nucleotide sequence ID" value="NZ_JAQMFS010000057.1"/>
</dbReference>
<organism evidence="1 2">
    <name type="scientific">Gemella haemolysans</name>
    <dbReference type="NCBI Taxonomy" id="1379"/>
    <lineage>
        <taxon>Bacteria</taxon>
        <taxon>Bacillati</taxon>
        <taxon>Bacillota</taxon>
        <taxon>Bacilli</taxon>
        <taxon>Bacillales</taxon>
        <taxon>Gemellaceae</taxon>
        <taxon>Gemella</taxon>
    </lineage>
</organism>
<evidence type="ECO:0008006" key="3">
    <source>
        <dbReference type="Google" id="ProtNLM"/>
    </source>
</evidence>